<gene>
    <name evidence="1" type="ORF">BDZ94DRAFT_698096</name>
</gene>
<sequence length="53" mass="5879">MTLYSTPPGTKTYTVLYNTTYILGFHLATTCVILRISDAVYEQCDSSAPRTTV</sequence>
<keyword evidence="2" id="KW-1185">Reference proteome</keyword>
<dbReference type="AlphaFoldDB" id="A0A9P5Y5U7"/>
<name>A0A9P5Y5U7_9AGAR</name>
<accession>A0A9P5Y5U7</accession>
<proteinExistence type="predicted"/>
<protein>
    <submittedName>
        <fullName evidence="1">Uncharacterized protein</fullName>
    </submittedName>
</protein>
<dbReference type="Proteomes" id="UP000807353">
    <property type="component" value="Unassembled WGS sequence"/>
</dbReference>
<evidence type="ECO:0000313" key="1">
    <source>
        <dbReference type="EMBL" id="KAF9462823.1"/>
    </source>
</evidence>
<dbReference type="EMBL" id="MU150268">
    <property type="protein sequence ID" value="KAF9462823.1"/>
    <property type="molecule type" value="Genomic_DNA"/>
</dbReference>
<reference evidence="1" key="1">
    <citation type="submission" date="2020-11" db="EMBL/GenBank/DDBJ databases">
        <authorList>
            <consortium name="DOE Joint Genome Institute"/>
            <person name="Ahrendt S."/>
            <person name="Riley R."/>
            <person name="Andreopoulos W."/>
            <person name="Labutti K."/>
            <person name="Pangilinan J."/>
            <person name="Ruiz-Duenas F.J."/>
            <person name="Barrasa J.M."/>
            <person name="Sanchez-Garcia M."/>
            <person name="Camarero S."/>
            <person name="Miyauchi S."/>
            <person name="Serrano A."/>
            <person name="Linde D."/>
            <person name="Babiker R."/>
            <person name="Drula E."/>
            <person name="Ayuso-Fernandez I."/>
            <person name="Pacheco R."/>
            <person name="Padilla G."/>
            <person name="Ferreira P."/>
            <person name="Barriuso J."/>
            <person name="Kellner H."/>
            <person name="Castanera R."/>
            <person name="Alfaro M."/>
            <person name="Ramirez L."/>
            <person name="Pisabarro A.G."/>
            <person name="Kuo A."/>
            <person name="Tritt A."/>
            <person name="Lipzen A."/>
            <person name="He G."/>
            <person name="Yan M."/>
            <person name="Ng V."/>
            <person name="Cullen D."/>
            <person name="Martin F."/>
            <person name="Rosso M.-N."/>
            <person name="Henrissat B."/>
            <person name="Hibbett D."/>
            <person name="Martinez A.T."/>
            <person name="Grigoriev I.V."/>
        </authorList>
    </citation>
    <scope>NUCLEOTIDE SEQUENCE</scope>
    <source>
        <strain evidence="1">CBS 247.69</strain>
    </source>
</reference>
<organism evidence="1 2">
    <name type="scientific">Collybia nuda</name>
    <dbReference type="NCBI Taxonomy" id="64659"/>
    <lineage>
        <taxon>Eukaryota</taxon>
        <taxon>Fungi</taxon>
        <taxon>Dikarya</taxon>
        <taxon>Basidiomycota</taxon>
        <taxon>Agaricomycotina</taxon>
        <taxon>Agaricomycetes</taxon>
        <taxon>Agaricomycetidae</taxon>
        <taxon>Agaricales</taxon>
        <taxon>Tricholomatineae</taxon>
        <taxon>Clitocybaceae</taxon>
        <taxon>Collybia</taxon>
    </lineage>
</organism>
<comment type="caution">
    <text evidence="1">The sequence shown here is derived from an EMBL/GenBank/DDBJ whole genome shotgun (WGS) entry which is preliminary data.</text>
</comment>
<evidence type="ECO:0000313" key="2">
    <source>
        <dbReference type="Proteomes" id="UP000807353"/>
    </source>
</evidence>